<dbReference type="STRING" id="754436.JCM19237_3164"/>
<evidence type="ECO:0000256" key="3">
    <source>
        <dbReference type="ARBA" id="ARBA00022692"/>
    </source>
</evidence>
<dbReference type="eggNOG" id="COG2244">
    <property type="taxonomic scope" value="Bacteria"/>
</dbReference>
<dbReference type="InterPro" id="IPR050833">
    <property type="entry name" value="Poly_Biosynth_Transport"/>
</dbReference>
<evidence type="ECO:0000256" key="1">
    <source>
        <dbReference type="ARBA" id="ARBA00004651"/>
    </source>
</evidence>
<dbReference type="EMBL" id="BBMN01000030">
    <property type="protein sequence ID" value="GAL08670.1"/>
    <property type="molecule type" value="Genomic_DNA"/>
</dbReference>
<keyword evidence="4 6" id="KW-1133">Transmembrane helix</keyword>
<comment type="caution">
    <text evidence="7">The sequence shown here is derived from an EMBL/GenBank/DDBJ whole genome shotgun (WGS) entry which is preliminary data.</text>
</comment>
<evidence type="ECO:0000313" key="8">
    <source>
        <dbReference type="Proteomes" id="UP000029227"/>
    </source>
</evidence>
<dbReference type="PANTHER" id="PTHR30250:SF11">
    <property type="entry name" value="O-ANTIGEN TRANSPORTER-RELATED"/>
    <property type="match status" value="1"/>
</dbReference>
<feature type="transmembrane region" description="Helical" evidence="6">
    <location>
        <begin position="256"/>
        <end position="278"/>
    </location>
</feature>
<feature type="transmembrane region" description="Helical" evidence="6">
    <location>
        <begin position="54"/>
        <end position="74"/>
    </location>
</feature>
<feature type="transmembrane region" description="Helical" evidence="6">
    <location>
        <begin position="315"/>
        <end position="337"/>
    </location>
</feature>
<comment type="subcellular location">
    <subcellularLocation>
        <location evidence="1">Cell membrane</location>
        <topology evidence="1">Multi-pass membrane protein</topology>
    </subcellularLocation>
</comment>
<name>A0A090QZQ2_9GAMM</name>
<dbReference type="InterPro" id="IPR002797">
    <property type="entry name" value="Polysacc_synth"/>
</dbReference>
<dbReference type="PANTHER" id="PTHR30250">
    <property type="entry name" value="PST FAMILY PREDICTED COLANIC ACID TRANSPORTER"/>
    <property type="match status" value="1"/>
</dbReference>
<evidence type="ECO:0000256" key="4">
    <source>
        <dbReference type="ARBA" id="ARBA00022989"/>
    </source>
</evidence>
<sequence>MQLKKVIDVGSERSEEVASINGGVLLLKLLVSVISSVFAVSIMKIHFSESPQMYVPIVGVVVFYALQPHWLFMASDNMAKIALSSSCGKFLFLFFVLILVKSDADFILTFYLLMLSNLISFIFSFVFYYKICNRWPKYEFQDFAWACRTSVHYISSRLATIIPISSPVVILGAVYTPAAIVGYVAIDQLYKAARGVSGAIVQALYPFTTKNKEIKFYTQVVLFVSLLISLVCFTFSLFANDVLFLIFNISNSDVNILYVVFLFTVLVSFMSQVFGYPLFSLVDNLEMANYTSYAALLYFVFVLSWLYYFELITPLSMALFVLSYEVFFSMIRLFVYFKIK</sequence>
<keyword evidence="2" id="KW-1003">Cell membrane</keyword>
<evidence type="ECO:0000256" key="5">
    <source>
        <dbReference type="ARBA" id="ARBA00023136"/>
    </source>
</evidence>
<keyword evidence="5 6" id="KW-0472">Membrane</keyword>
<keyword evidence="3 6" id="KW-0812">Transmembrane</keyword>
<feature type="transmembrane region" description="Helical" evidence="6">
    <location>
        <begin position="106"/>
        <end position="129"/>
    </location>
</feature>
<protein>
    <submittedName>
        <fullName evidence="7">Membrane protein</fullName>
    </submittedName>
</protein>
<dbReference type="Proteomes" id="UP000029227">
    <property type="component" value="Unassembled WGS sequence"/>
</dbReference>
<feature type="transmembrane region" description="Helical" evidence="6">
    <location>
        <begin position="158"/>
        <end position="186"/>
    </location>
</feature>
<feature type="transmembrane region" description="Helical" evidence="6">
    <location>
        <begin position="81"/>
        <end position="100"/>
    </location>
</feature>
<accession>A0A090QZQ2</accession>
<feature type="transmembrane region" description="Helical" evidence="6">
    <location>
        <begin position="220"/>
        <end position="250"/>
    </location>
</feature>
<organism evidence="7 8">
    <name type="scientific">Photobacterium aphoticum</name>
    <dbReference type="NCBI Taxonomy" id="754436"/>
    <lineage>
        <taxon>Bacteria</taxon>
        <taxon>Pseudomonadati</taxon>
        <taxon>Pseudomonadota</taxon>
        <taxon>Gammaproteobacteria</taxon>
        <taxon>Vibrionales</taxon>
        <taxon>Vibrionaceae</taxon>
        <taxon>Photobacterium</taxon>
    </lineage>
</organism>
<evidence type="ECO:0000256" key="2">
    <source>
        <dbReference type="ARBA" id="ARBA00022475"/>
    </source>
</evidence>
<reference evidence="7 8" key="1">
    <citation type="journal article" date="2014" name="Genome Announc.">
        <title>Draft Genome Sequences of Two Vibrionaceae Species, Vibrio ponticus C121 and Photobacterium aphoticum C119, Isolated as Coral Reef Microbiota.</title>
        <authorList>
            <person name="Al-saari N."/>
            <person name="Meirelles P.M."/>
            <person name="Mino S."/>
            <person name="Suda W."/>
            <person name="Oshima K."/>
            <person name="Hattori M."/>
            <person name="Ohkuma M."/>
            <person name="Thompson F.L."/>
            <person name="Gomez-Gil B."/>
            <person name="Sawabe T."/>
            <person name="Sawabe T."/>
        </authorList>
    </citation>
    <scope>NUCLEOTIDE SEQUENCE [LARGE SCALE GENOMIC DNA]</scope>
    <source>
        <strain evidence="7 8">JCM 19237</strain>
    </source>
</reference>
<evidence type="ECO:0000256" key="6">
    <source>
        <dbReference type="SAM" id="Phobius"/>
    </source>
</evidence>
<dbReference type="AlphaFoldDB" id="A0A090QZQ2"/>
<proteinExistence type="predicted"/>
<gene>
    <name evidence="7" type="ORF">JCM19237_3164</name>
</gene>
<feature type="transmembrane region" description="Helical" evidence="6">
    <location>
        <begin position="20"/>
        <end position="42"/>
    </location>
</feature>
<dbReference type="GO" id="GO:0005886">
    <property type="term" value="C:plasma membrane"/>
    <property type="evidence" value="ECO:0007669"/>
    <property type="project" value="UniProtKB-SubCell"/>
</dbReference>
<evidence type="ECO:0000313" key="7">
    <source>
        <dbReference type="EMBL" id="GAL08670.1"/>
    </source>
</evidence>
<feature type="transmembrane region" description="Helical" evidence="6">
    <location>
        <begin position="290"/>
        <end position="309"/>
    </location>
</feature>
<dbReference type="Pfam" id="PF01943">
    <property type="entry name" value="Polysacc_synt"/>
    <property type="match status" value="1"/>
</dbReference>